<dbReference type="InterPro" id="IPR029058">
    <property type="entry name" value="AB_hydrolase_fold"/>
</dbReference>
<feature type="domain" description="Dienelactone hydrolase" evidence="1">
    <location>
        <begin position="3"/>
        <end position="53"/>
    </location>
</feature>
<accession>A0ABY7EYL4</accession>
<protein>
    <recommendedName>
        <fullName evidence="1">Dienelactone hydrolase domain-containing protein</fullName>
    </recommendedName>
</protein>
<dbReference type="Pfam" id="PF01738">
    <property type="entry name" value="DLH"/>
    <property type="match status" value="1"/>
</dbReference>
<name>A0ABY7EYL4_MYAAR</name>
<dbReference type="InterPro" id="IPR002925">
    <property type="entry name" value="Dienelactn_hydro"/>
</dbReference>
<dbReference type="Proteomes" id="UP001164746">
    <property type="component" value="Chromosome 9"/>
</dbReference>
<keyword evidence="3" id="KW-1185">Reference proteome</keyword>
<dbReference type="Gene3D" id="3.40.50.1820">
    <property type="entry name" value="alpha/beta hydrolase"/>
    <property type="match status" value="1"/>
</dbReference>
<dbReference type="EMBL" id="CP111020">
    <property type="protein sequence ID" value="WAR15028.1"/>
    <property type="molecule type" value="Genomic_DNA"/>
</dbReference>
<organism evidence="2 3">
    <name type="scientific">Mya arenaria</name>
    <name type="common">Soft-shell clam</name>
    <dbReference type="NCBI Taxonomy" id="6604"/>
    <lineage>
        <taxon>Eukaryota</taxon>
        <taxon>Metazoa</taxon>
        <taxon>Spiralia</taxon>
        <taxon>Lophotrochozoa</taxon>
        <taxon>Mollusca</taxon>
        <taxon>Bivalvia</taxon>
        <taxon>Autobranchia</taxon>
        <taxon>Heteroconchia</taxon>
        <taxon>Euheterodonta</taxon>
        <taxon>Imparidentia</taxon>
        <taxon>Neoheterodontei</taxon>
        <taxon>Myida</taxon>
        <taxon>Myoidea</taxon>
        <taxon>Myidae</taxon>
        <taxon>Mya</taxon>
    </lineage>
</organism>
<evidence type="ECO:0000313" key="3">
    <source>
        <dbReference type="Proteomes" id="UP001164746"/>
    </source>
</evidence>
<evidence type="ECO:0000313" key="2">
    <source>
        <dbReference type="EMBL" id="WAR15028.1"/>
    </source>
</evidence>
<evidence type="ECO:0000259" key="1">
    <source>
        <dbReference type="Pfam" id="PF01738"/>
    </source>
</evidence>
<gene>
    <name evidence="2" type="ORF">MAR_005133</name>
</gene>
<reference evidence="2" key="1">
    <citation type="submission" date="2022-11" db="EMBL/GenBank/DDBJ databases">
        <title>Centuries of genome instability and evolution in soft-shell clam transmissible cancer (bioRxiv).</title>
        <authorList>
            <person name="Hart S.F.M."/>
            <person name="Yonemitsu M.A."/>
            <person name="Giersch R.M."/>
            <person name="Beal B.F."/>
            <person name="Arriagada G."/>
            <person name="Davis B.W."/>
            <person name="Ostrander E.A."/>
            <person name="Goff S.P."/>
            <person name="Metzger M.J."/>
        </authorList>
    </citation>
    <scope>NUCLEOTIDE SEQUENCE</scope>
    <source>
        <strain evidence="2">MELC-2E11</strain>
        <tissue evidence="2">Siphon/mantle</tissue>
    </source>
</reference>
<sequence>MNDQIVRTCRELAEMGGFATLVPDLYRGKIAKDHEEAGHLISVLDWPGAVEDIRAATCFLIGKGCRKAHFKFNETLT</sequence>
<proteinExistence type="predicted"/>